<dbReference type="Gene3D" id="3.40.640.10">
    <property type="entry name" value="Type I PLP-dependent aspartate aminotransferase-like (Major domain)"/>
    <property type="match status" value="1"/>
</dbReference>
<dbReference type="GO" id="GO:0003677">
    <property type="term" value="F:DNA binding"/>
    <property type="evidence" value="ECO:0007669"/>
    <property type="project" value="UniProtKB-KW"/>
</dbReference>
<feature type="domain" description="HTH gntR-type" evidence="7">
    <location>
        <begin position="11"/>
        <end position="79"/>
    </location>
</feature>
<dbReference type="SUPFAM" id="SSF53383">
    <property type="entry name" value="PLP-dependent transferases"/>
    <property type="match status" value="1"/>
</dbReference>
<comment type="similarity">
    <text evidence="1">In the C-terminal section; belongs to the class-I pyridoxal-phosphate-dependent aminotransferase family.</text>
</comment>
<dbReference type="PRINTS" id="PR00035">
    <property type="entry name" value="HTHGNTR"/>
</dbReference>
<dbReference type="EMBL" id="JACHHN010000002">
    <property type="protein sequence ID" value="MBB5190413.1"/>
    <property type="molecule type" value="Genomic_DNA"/>
</dbReference>
<dbReference type="SUPFAM" id="SSF46785">
    <property type="entry name" value="Winged helix' DNA-binding domain"/>
    <property type="match status" value="1"/>
</dbReference>
<dbReference type="GO" id="GO:0030170">
    <property type="term" value="F:pyridoxal phosphate binding"/>
    <property type="evidence" value="ECO:0007669"/>
    <property type="project" value="InterPro"/>
</dbReference>
<dbReference type="InterPro" id="IPR015424">
    <property type="entry name" value="PyrdxlP-dep_Trfase"/>
</dbReference>
<protein>
    <recommendedName>
        <fullName evidence="2">Putative 8-amino-7-oxononanoate synthase</fullName>
    </recommendedName>
</protein>
<dbReference type="AlphaFoldDB" id="A0A840RDG2"/>
<keyword evidence="8" id="KW-0032">Aminotransferase</keyword>
<dbReference type="Pfam" id="PF00155">
    <property type="entry name" value="Aminotran_1_2"/>
    <property type="match status" value="1"/>
</dbReference>
<evidence type="ECO:0000256" key="3">
    <source>
        <dbReference type="ARBA" id="ARBA00022898"/>
    </source>
</evidence>
<accession>A0A840RDG2</accession>
<reference evidence="8 9" key="1">
    <citation type="submission" date="2020-08" db="EMBL/GenBank/DDBJ databases">
        <title>Genomic Encyclopedia of Type Strains, Phase IV (KMG-IV): sequencing the most valuable type-strain genomes for metagenomic binning, comparative biology and taxonomic classification.</title>
        <authorList>
            <person name="Goeker M."/>
        </authorList>
    </citation>
    <scope>NUCLEOTIDE SEQUENCE [LARGE SCALE GENOMIC DNA]</scope>
    <source>
        <strain evidence="8 9">DSM 18233</strain>
    </source>
</reference>
<keyword evidence="9" id="KW-1185">Reference proteome</keyword>
<dbReference type="Proteomes" id="UP000543030">
    <property type="component" value="Unassembled WGS sequence"/>
</dbReference>
<keyword evidence="6" id="KW-0804">Transcription</keyword>
<evidence type="ECO:0000256" key="1">
    <source>
        <dbReference type="ARBA" id="ARBA00005384"/>
    </source>
</evidence>
<keyword evidence="5" id="KW-0238">DNA-binding</keyword>
<proteinExistence type="inferred from homology"/>
<evidence type="ECO:0000259" key="7">
    <source>
        <dbReference type="PROSITE" id="PS50949"/>
    </source>
</evidence>
<dbReference type="InterPro" id="IPR051446">
    <property type="entry name" value="HTH_trans_reg/aminotransferase"/>
</dbReference>
<dbReference type="RefSeq" id="WP_184098427.1">
    <property type="nucleotide sequence ID" value="NZ_JACHHN010000002.1"/>
</dbReference>
<organism evidence="8 9">
    <name type="scientific">Silvimonas terrae</name>
    <dbReference type="NCBI Taxonomy" id="300266"/>
    <lineage>
        <taxon>Bacteria</taxon>
        <taxon>Pseudomonadati</taxon>
        <taxon>Pseudomonadota</taxon>
        <taxon>Betaproteobacteria</taxon>
        <taxon>Neisseriales</taxon>
        <taxon>Chitinibacteraceae</taxon>
        <taxon>Silvimonas</taxon>
    </lineage>
</organism>
<keyword evidence="8" id="KW-0808">Transferase</keyword>
<sequence>MDIHITLQGKTDLAGQIYRQLRAGIVDGRLPAGERLPSTRDLASQLSVSRKTTLDVFERLLSEGFLQSRPGDGTFVADGLQRIPVSAPIVHRARPTALWESLPAALSMPEFGSTPPLDFLGGVTDKSRFPFEPWRRCLNHAQRQQARGRAAYHDPAGEQELRLGISRYLAFNRAVTSNWQDVIVTHGAQQALDLLARVTLNPGDVVAMEEPGYPPARACFTAAGAKVISVPVDAEGLRVDLLPKEARLVYVTPSHQFPLGMPLSLDRRLALLEWAQNTGAAIVEDDYDGEFRFDGRPLESLKCLDRFGLVAYVGTFSKTMFPELRVGYIVPPLSLSGALLKAKQIVDWHSSTFTQAAIARFILDGDFAKHLRRIHKQYEARRDVLLKHLKGPLAAWLEPVIPAAGIHLTALLKQGLTESSVIAAAREQGVGLYGISGFYADTEPRQGLLFGYGGISEEEIEIAMTKLAGVFRSLE</sequence>
<dbReference type="InterPro" id="IPR036390">
    <property type="entry name" value="WH_DNA-bd_sf"/>
</dbReference>
<dbReference type="CDD" id="cd00609">
    <property type="entry name" value="AAT_like"/>
    <property type="match status" value="1"/>
</dbReference>
<comment type="caution">
    <text evidence="8">The sequence shown here is derived from an EMBL/GenBank/DDBJ whole genome shotgun (WGS) entry which is preliminary data.</text>
</comment>
<dbReference type="Gene3D" id="1.10.10.10">
    <property type="entry name" value="Winged helix-like DNA-binding domain superfamily/Winged helix DNA-binding domain"/>
    <property type="match status" value="1"/>
</dbReference>
<evidence type="ECO:0000256" key="4">
    <source>
        <dbReference type="ARBA" id="ARBA00023015"/>
    </source>
</evidence>
<dbReference type="Pfam" id="PF00392">
    <property type="entry name" value="GntR"/>
    <property type="match status" value="1"/>
</dbReference>
<name>A0A840RDG2_9NEIS</name>
<evidence type="ECO:0000313" key="9">
    <source>
        <dbReference type="Proteomes" id="UP000543030"/>
    </source>
</evidence>
<dbReference type="CDD" id="cd07377">
    <property type="entry name" value="WHTH_GntR"/>
    <property type="match status" value="1"/>
</dbReference>
<evidence type="ECO:0000256" key="6">
    <source>
        <dbReference type="ARBA" id="ARBA00023163"/>
    </source>
</evidence>
<keyword evidence="3" id="KW-0663">Pyridoxal phosphate</keyword>
<dbReference type="InterPro" id="IPR015421">
    <property type="entry name" value="PyrdxlP-dep_Trfase_major"/>
</dbReference>
<keyword evidence="4" id="KW-0805">Transcription regulation</keyword>
<dbReference type="InterPro" id="IPR036388">
    <property type="entry name" value="WH-like_DNA-bd_sf"/>
</dbReference>
<gene>
    <name evidence="8" type="ORF">HNQ50_001135</name>
</gene>
<dbReference type="InterPro" id="IPR000524">
    <property type="entry name" value="Tscrpt_reg_HTH_GntR"/>
</dbReference>
<dbReference type="PANTHER" id="PTHR46577:SF1">
    <property type="entry name" value="HTH-TYPE TRANSCRIPTIONAL REGULATORY PROTEIN GABR"/>
    <property type="match status" value="1"/>
</dbReference>
<dbReference type="PROSITE" id="PS50949">
    <property type="entry name" value="HTH_GNTR"/>
    <property type="match status" value="1"/>
</dbReference>
<dbReference type="PANTHER" id="PTHR46577">
    <property type="entry name" value="HTH-TYPE TRANSCRIPTIONAL REGULATORY PROTEIN GABR"/>
    <property type="match status" value="1"/>
</dbReference>
<dbReference type="SMART" id="SM00345">
    <property type="entry name" value="HTH_GNTR"/>
    <property type="match status" value="1"/>
</dbReference>
<dbReference type="GO" id="GO:0008483">
    <property type="term" value="F:transaminase activity"/>
    <property type="evidence" value="ECO:0007669"/>
    <property type="project" value="UniProtKB-KW"/>
</dbReference>
<evidence type="ECO:0000313" key="8">
    <source>
        <dbReference type="EMBL" id="MBB5190413.1"/>
    </source>
</evidence>
<dbReference type="GO" id="GO:0003700">
    <property type="term" value="F:DNA-binding transcription factor activity"/>
    <property type="evidence" value="ECO:0007669"/>
    <property type="project" value="InterPro"/>
</dbReference>
<evidence type="ECO:0000256" key="5">
    <source>
        <dbReference type="ARBA" id="ARBA00023125"/>
    </source>
</evidence>
<evidence type="ECO:0000256" key="2">
    <source>
        <dbReference type="ARBA" id="ARBA00021531"/>
    </source>
</evidence>
<dbReference type="InterPro" id="IPR004839">
    <property type="entry name" value="Aminotransferase_I/II_large"/>
</dbReference>